<accession>A0ABP7VZA3</accession>
<organism evidence="1 2">
    <name type="scientific">Actinomadura miaoliensis</name>
    <dbReference type="NCBI Taxonomy" id="430685"/>
    <lineage>
        <taxon>Bacteria</taxon>
        <taxon>Bacillati</taxon>
        <taxon>Actinomycetota</taxon>
        <taxon>Actinomycetes</taxon>
        <taxon>Streptosporangiales</taxon>
        <taxon>Thermomonosporaceae</taxon>
        <taxon>Actinomadura</taxon>
    </lineage>
</organism>
<proteinExistence type="predicted"/>
<keyword evidence="2" id="KW-1185">Reference proteome</keyword>
<name>A0ABP7VZA3_9ACTN</name>
<evidence type="ECO:0000313" key="1">
    <source>
        <dbReference type="EMBL" id="GAA4077323.1"/>
    </source>
</evidence>
<comment type="caution">
    <text evidence="1">The sequence shown here is derived from an EMBL/GenBank/DDBJ whole genome shotgun (WGS) entry which is preliminary data.</text>
</comment>
<reference evidence="2" key="1">
    <citation type="journal article" date="2019" name="Int. J. Syst. Evol. Microbiol.">
        <title>The Global Catalogue of Microorganisms (GCM) 10K type strain sequencing project: providing services to taxonomists for standard genome sequencing and annotation.</title>
        <authorList>
            <consortium name="The Broad Institute Genomics Platform"/>
            <consortium name="The Broad Institute Genome Sequencing Center for Infectious Disease"/>
            <person name="Wu L."/>
            <person name="Ma J."/>
        </authorList>
    </citation>
    <scope>NUCLEOTIDE SEQUENCE [LARGE SCALE GENOMIC DNA]</scope>
    <source>
        <strain evidence="2">JCM 16702</strain>
    </source>
</reference>
<gene>
    <name evidence="1" type="ORF">GCM10022214_38760</name>
</gene>
<evidence type="ECO:0008006" key="3">
    <source>
        <dbReference type="Google" id="ProtNLM"/>
    </source>
</evidence>
<evidence type="ECO:0000313" key="2">
    <source>
        <dbReference type="Proteomes" id="UP001500683"/>
    </source>
</evidence>
<dbReference type="EMBL" id="BAAAZG010000024">
    <property type="protein sequence ID" value="GAA4077323.1"/>
    <property type="molecule type" value="Genomic_DNA"/>
</dbReference>
<protein>
    <recommendedName>
        <fullName evidence="3">V-type ATPase subunit</fullName>
    </recommendedName>
</protein>
<dbReference type="RefSeq" id="WP_344949086.1">
    <property type="nucleotide sequence ID" value="NZ_BAAAZG010000024.1"/>
</dbReference>
<dbReference type="Proteomes" id="UP001500683">
    <property type="component" value="Unassembled WGS sequence"/>
</dbReference>
<sequence>MSAGWVAGSVRARALARRRLGPGRARMLAGCDSLTSALDMLAVSPYRRGVDKGQTVAEAQHGVAATLLWHLRVLAGWLPRDGVTLLRAAAGWYELANIDGLMQRFDGLDAEKPFTLGAVQTAWPRLADATGRTDLRARLAASPWGDPGTGDPYGVRLFLRLSWAHRTSGAAARVLPVAAGSAAALVAGERFTSGRDLPSSARERACLLLGERAVQAAGLAEMTDRLPAAARWALAGIDDPADLWRAQARCWTRLERDGEALLTSGGFGPEAVVGVVGVLAADAWRVRAALEIAAHGGGPLGVYDAVA</sequence>